<evidence type="ECO:0000256" key="1">
    <source>
        <dbReference type="SAM" id="MobiDB-lite"/>
    </source>
</evidence>
<dbReference type="OrthoDB" id="10431023at2759"/>
<protein>
    <submittedName>
        <fullName evidence="2">Uncharacterized protein</fullName>
    </submittedName>
</protein>
<comment type="caution">
    <text evidence="2">The sequence shown here is derived from an EMBL/GenBank/DDBJ whole genome shotgun (WGS) entry which is preliminary data.</text>
</comment>
<reference evidence="2 3" key="1">
    <citation type="submission" date="2017-12" db="EMBL/GenBank/DDBJ databases">
        <title>Comparative genomics of Botrytis spp.</title>
        <authorList>
            <person name="Valero-Jimenez C.A."/>
            <person name="Tapia P."/>
            <person name="Veloso J."/>
            <person name="Silva-Moreno E."/>
            <person name="Staats M."/>
            <person name="Valdes J.H."/>
            <person name="Van Kan J.A.L."/>
        </authorList>
    </citation>
    <scope>NUCLEOTIDE SEQUENCE [LARGE SCALE GENOMIC DNA]</scope>
    <source>
        <strain evidence="2 3">MUCL3349</strain>
    </source>
</reference>
<gene>
    <name evidence="2" type="ORF">BPOR_1680g00020</name>
</gene>
<dbReference type="Proteomes" id="UP000297280">
    <property type="component" value="Unassembled WGS sequence"/>
</dbReference>
<accession>A0A4Z1KI47</accession>
<organism evidence="2 3">
    <name type="scientific">Botrytis porri</name>
    <dbReference type="NCBI Taxonomy" id="87229"/>
    <lineage>
        <taxon>Eukaryota</taxon>
        <taxon>Fungi</taxon>
        <taxon>Dikarya</taxon>
        <taxon>Ascomycota</taxon>
        <taxon>Pezizomycotina</taxon>
        <taxon>Leotiomycetes</taxon>
        <taxon>Helotiales</taxon>
        <taxon>Sclerotiniaceae</taxon>
        <taxon>Botrytis</taxon>
    </lineage>
</organism>
<evidence type="ECO:0000313" key="2">
    <source>
        <dbReference type="EMBL" id="TGO80823.1"/>
    </source>
</evidence>
<dbReference type="EMBL" id="PQXO01001670">
    <property type="protein sequence ID" value="TGO80823.1"/>
    <property type="molecule type" value="Genomic_DNA"/>
</dbReference>
<name>A0A4Z1KI47_9HELO</name>
<keyword evidence="3" id="KW-1185">Reference proteome</keyword>
<proteinExistence type="predicted"/>
<feature type="region of interest" description="Disordered" evidence="1">
    <location>
        <begin position="171"/>
        <end position="201"/>
    </location>
</feature>
<dbReference type="AlphaFoldDB" id="A0A4Z1KI47"/>
<sequence length="201" mass="23022">MSTPNTLSSSLQTNTTQAALTVTAYRQDLINRIKKTPSSSPRRLHLQLNLLDLDEFKLKNYHNNVMNKPLPAGTKMRDVLKRHARFVEHVKFLNEQQTTVRQQLYTGIRNNLIQNYIIRAAPAEIRSKILEGQKLYGQLQAEIARGQNVAINPQRIHHLRLSLQSLYRQAVDSQRQRQQTRRSNAPSVASIEIPPPPYAAN</sequence>
<evidence type="ECO:0000313" key="3">
    <source>
        <dbReference type="Proteomes" id="UP000297280"/>
    </source>
</evidence>